<keyword evidence="4 17" id="KW-0109">Calcium transport</keyword>
<keyword evidence="3 17" id="KW-0813">Transport</keyword>
<evidence type="ECO:0000256" key="11">
    <source>
        <dbReference type="ARBA" id="ARBA00022860"/>
    </source>
</evidence>
<comment type="catalytic activity">
    <reaction evidence="16 17">
        <text>Ca(2+)(in) + ATP + H2O = Ca(2+)(out) + ADP + phosphate + H(+)</text>
        <dbReference type="Rhea" id="RHEA:18105"/>
        <dbReference type="ChEBI" id="CHEBI:15377"/>
        <dbReference type="ChEBI" id="CHEBI:15378"/>
        <dbReference type="ChEBI" id="CHEBI:29108"/>
        <dbReference type="ChEBI" id="CHEBI:30616"/>
        <dbReference type="ChEBI" id="CHEBI:43474"/>
        <dbReference type="ChEBI" id="CHEBI:456216"/>
        <dbReference type="EC" id="7.2.2.10"/>
    </reaction>
</comment>
<evidence type="ECO:0000256" key="10">
    <source>
        <dbReference type="ARBA" id="ARBA00022842"/>
    </source>
</evidence>
<feature type="transmembrane region" description="Helical" evidence="17">
    <location>
        <begin position="771"/>
        <end position="789"/>
    </location>
</feature>
<dbReference type="SFLD" id="SFLDS00003">
    <property type="entry name" value="Haloacid_Dehalogenase"/>
    <property type="match status" value="1"/>
</dbReference>
<keyword evidence="6" id="KW-0479">Metal-binding</keyword>
<keyword evidence="7 17" id="KW-0547">Nucleotide-binding</keyword>
<dbReference type="InterPro" id="IPR023214">
    <property type="entry name" value="HAD_sf"/>
</dbReference>
<dbReference type="NCBIfam" id="TIGR01494">
    <property type="entry name" value="ATPase_P-type"/>
    <property type="match status" value="2"/>
</dbReference>
<keyword evidence="9 17" id="KW-0067">ATP-binding</keyword>
<feature type="transmembrane region" description="Helical" evidence="17">
    <location>
        <begin position="361"/>
        <end position="383"/>
    </location>
</feature>
<evidence type="ECO:0000256" key="6">
    <source>
        <dbReference type="ARBA" id="ARBA00022723"/>
    </source>
</evidence>
<feature type="transmembrane region" description="Helical" evidence="17">
    <location>
        <begin position="138"/>
        <end position="156"/>
    </location>
</feature>
<comment type="similarity">
    <text evidence="2 17">Belongs to the cation transport ATPase (P-type) (TC 3.A.3) family. Type IIB subfamily.</text>
</comment>
<comment type="function">
    <text evidence="17">Catalyzes the hydrolysis of ATP coupled with the transport of calcium.</text>
</comment>
<dbReference type="PRINTS" id="PR00119">
    <property type="entry name" value="CATATPASE"/>
</dbReference>
<dbReference type="NCBIfam" id="TIGR01517">
    <property type="entry name" value="ATPase-IIB_Ca"/>
    <property type="match status" value="1"/>
</dbReference>
<evidence type="ECO:0000256" key="3">
    <source>
        <dbReference type="ARBA" id="ARBA00022448"/>
    </source>
</evidence>
<evidence type="ECO:0000256" key="15">
    <source>
        <dbReference type="ARBA" id="ARBA00023136"/>
    </source>
</evidence>
<dbReference type="GO" id="GO:0005388">
    <property type="term" value="F:P-type calcium transporter activity"/>
    <property type="evidence" value="ECO:0007669"/>
    <property type="project" value="UniProtKB-EC"/>
</dbReference>
<evidence type="ECO:0000256" key="17">
    <source>
        <dbReference type="RuleBase" id="RU361146"/>
    </source>
</evidence>
<reference evidence="19" key="1">
    <citation type="journal article" date="2016" name="Nat. Genet.">
        <title>A high-quality carrot genome assembly provides new insights into carotenoid accumulation and asterid genome evolution.</title>
        <authorList>
            <person name="Iorizzo M."/>
            <person name="Ellison S."/>
            <person name="Senalik D."/>
            <person name="Zeng P."/>
            <person name="Satapoomin P."/>
            <person name="Huang J."/>
            <person name="Bowman M."/>
            <person name="Iovene M."/>
            <person name="Sanseverino W."/>
            <person name="Cavagnaro P."/>
            <person name="Yildiz M."/>
            <person name="Macko-Podgorni A."/>
            <person name="Moranska E."/>
            <person name="Grzebelus E."/>
            <person name="Grzebelus D."/>
            <person name="Ashrafi H."/>
            <person name="Zheng Z."/>
            <person name="Cheng S."/>
            <person name="Spooner D."/>
            <person name="Van Deynze A."/>
            <person name="Simon P."/>
        </authorList>
    </citation>
    <scope>NUCLEOTIDE SEQUENCE</scope>
    <source>
        <tissue evidence="19">Leaf</tissue>
    </source>
</reference>
<keyword evidence="15 17" id="KW-0472">Membrane</keyword>
<protein>
    <recommendedName>
        <fullName evidence="17">Calcium-transporting ATPase</fullName>
        <ecNumber evidence="17">7.2.2.10</ecNumber>
    </recommendedName>
</protein>
<evidence type="ECO:0000256" key="7">
    <source>
        <dbReference type="ARBA" id="ARBA00022741"/>
    </source>
</evidence>
<keyword evidence="5 17" id="KW-0812">Transmembrane</keyword>
<feature type="transmembrane region" description="Helical" evidence="17">
    <location>
        <begin position="909"/>
        <end position="927"/>
    </location>
</feature>
<dbReference type="FunFam" id="1.20.1110.10:FF:000039">
    <property type="entry name" value="Calcium-transporting ATPase"/>
    <property type="match status" value="1"/>
</dbReference>
<dbReference type="Gene3D" id="3.40.1110.10">
    <property type="entry name" value="Calcium-transporting ATPase, cytoplasmic domain N"/>
    <property type="match status" value="1"/>
</dbReference>
<evidence type="ECO:0000256" key="1">
    <source>
        <dbReference type="ARBA" id="ARBA00004141"/>
    </source>
</evidence>
<dbReference type="InterPro" id="IPR001757">
    <property type="entry name" value="P_typ_ATPase"/>
</dbReference>
<proteinExistence type="inferred from homology"/>
<keyword evidence="12" id="KW-1278">Translocase</keyword>
<feature type="transmembrane region" description="Helical" evidence="17">
    <location>
        <begin position="939"/>
        <end position="958"/>
    </location>
</feature>
<dbReference type="Pfam" id="PF13246">
    <property type="entry name" value="Cation_ATPase"/>
    <property type="match status" value="1"/>
</dbReference>
<dbReference type="EC" id="7.2.2.10" evidence="17"/>
<dbReference type="FunFam" id="3.40.1110.10:FF:000013">
    <property type="entry name" value="Calcium-transporting ATPase"/>
    <property type="match status" value="1"/>
</dbReference>
<dbReference type="AlphaFoldDB" id="A0AAF1ALB8"/>
<organism evidence="19 20">
    <name type="scientific">Daucus carota subsp. sativus</name>
    <name type="common">Carrot</name>
    <dbReference type="NCBI Taxonomy" id="79200"/>
    <lineage>
        <taxon>Eukaryota</taxon>
        <taxon>Viridiplantae</taxon>
        <taxon>Streptophyta</taxon>
        <taxon>Embryophyta</taxon>
        <taxon>Tracheophyta</taxon>
        <taxon>Spermatophyta</taxon>
        <taxon>Magnoliopsida</taxon>
        <taxon>eudicotyledons</taxon>
        <taxon>Gunneridae</taxon>
        <taxon>Pentapetalae</taxon>
        <taxon>asterids</taxon>
        <taxon>campanulids</taxon>
        <taxon>Apiales</taxon>
        <taxon>Apiaceae</taxon>
        <taxon>Apioideae</taxon>
        <taxon>Scandiceae</taxon>
        <taxon>Daucinae</taxon>
        <taxon>Daucus</taxon>
        <taxon>Daucus sect. Daucus</taxon>
    </lineage>
</organism>
<dbReference type="InterPro" id="IPR018303">
    <property type="entry name" value="ATPase_P-typ_P_site"/>
</dbReference>
<keyword evidence="13 17" id="KW-1133">Transmembrane helix</keyword>
<feature type="transmembrane region" description="Helical" evidence="17">
    <location>
        <begin position="162"/>
        <end position="185"/>
    </location>
</feature>
<dbReference type="InterPro" id="IPR044492">
    <property type="entry name" value="P_typ_ATPase_HD_dom"/>
</dbReference>
<dbReference type="Gene3D" id="3.40.50.1000">
    <property type="entry name" value="HAD superfamily/HAD-like"/>
    <property type="match status" value="1"/>
</dbReference>
<dbReference type="PROSITE" id="PS00154">
    <property type="entry name" value="ATPASE_E1_E2"/>
    <property type="match status" value="1"/>
</dbReference>
<name>A0AAF1ALB8_DAUCS</name>
<dbReference type="PANTHER" id="PTHR24093">
    <property type="entry name" value="CATION TRANSPORTING ATPASE"/>
    <property type="match status" value="1"/>
</dbReference>
<evidence type="ECO:0000256" key="2">
    <source>
        <dbReference type="ARBA" id="ARBA00006124"/>
    </source>
</evidence>
<dbReference type="InterPro" id="IPR023298">
    <property type="entry name" value="ATPase_P-typ_TM_dom_sf"/>
</dbReference>
<feature type="transmembrane region" description="Helical" evidence="17">
    <location>
        <begin position="795"/>
        <end position="817"/>
    </location>
</feature>
<dbReference type="InterPro" id="IPR006068">
    <property type="entry name" value="ATPase_P-typ_cation-transptr_C"/>
</dbReference>
<keyword evidence="14 17" id="KW-0406">Ion transport</keyword>
<dbReference type="Gene3D" id="1.20.1110.10">
    <property type="entry name" value="Calcium-transporting ATPase, transmembrane domain"/>
    <property type="match status" value="1"/>
</dbReference>
<comment type="subcellular location">
    <subcellularLocation>
        <location evidence="1 17">Membrane</location>
        <topology evidence="1 17">Multi-pass membrane protein</topology>
    </subcellularLocation>
</comment>
<reference evidence="19" key="2">
    <citation type="submission" date="2022-03" db="EMBL/GenBank/DDBJ databases">
        <title>Draft title - Genomic analysis of global carrot germplasm unveils the trajectory of domestication and the origin of high carotenoid orange carrot.</title>
        <authorList>
            <person name="Iorizzo M."/>
            <person name="Ellison S."/>
            <person name="Senalik D."/>
            <person name="Macko-Podgorni A."/>
            <person name="Grzebelus D."/>
            <person name="Bostan H."/>
            <person name="Rolling W."/>
            <person name="Curaba J."/>
            <person name="Simon P."/>
        </authorList>
    </citation>
    <scope>NUCLEOTIDE SEQUENCE</scope>
    <source>
        <tissue evidence="19">Leaf</tissue>
    </source>
</reference>
<feature type="transmembrane region" description="Helical" evidence="17">
    <location>
        <begin position="321"/>
        <end position="341"/>
    </location>
</feature>
<dbReference type="GO" id="GO:0016887">
    <property type="term" value="F:ATP hydrolysis activity"/>
    <property type="evidence" value="ECO:0007669"/>
    <property type="project" value="InterPro"/>
</dbReference>
<dbReference type="GO" id="GO:0005524">
    <property type="term" value="F:ATP binding"/>
    <property type="evidence" value="ECO:0007669"/>
    <property type="project" value="UniProtKB-KW"/>
</dbReference>
<dbReference type="Proteomes" id="UP000077755">
    <property type="component" value="Chromosome 2"/>
</dbReference>
<evidence type="ECO:0000256" key="9">
    <source>
        <dbReference type="ARBA" id="ARBA00022840"/>
    </source>
</evidence>
<dbReference type="GO" id="GO:0005516">
    <property type="term" value="F:calmodulin binding"/>
    <property type="evidence" value="ECO:0007669"/>
    <property type="project" value="UniProtKB-KW"/>
</dbReference>
<dbReference type="InterPro" id="IPR023299">
    <property type="entry name" value="ATPase_P-typ_cyto_dom_N"/>
</dbReference>
<dbReference type="InterPro" id="IPR006408">
    <property type="entry name" value="P-type_ATPase_IIB"/>
</dbReference>
<keyword evidence="11" id="KW-0112">Calmodulin-binding</keyword>
<keyword evidence="10" id="KW-0460">Magnesium</keyword>
<dbReference type="SMART" id="SM00831">
    <property type="entry name" value="Cation_ATPase_N"/>
    <property type="match status" value="1"/>
</dbReference>
<dbReference type="SUPFAM" id="SSF81653">
    <property type="entry name" value="Calcium ATPase, transduction domain A"/>
    <property type="match status" value="1"/>
</dbReference>
<dbReference type="InterPro" id="IPR036412">
    <property type="entry name" value="HAD-like_sf"/>
</dbReference>
<dbReference type="SFLD" id="SFLDG00002">
    <property type="entry name" value="C1.7:_P-type_atpase_like"/>
    <property type="match status" value="1"/>
</dbReference>
<dbReference type="PANTHER" id="PTHR24093:SF434">
    <property type="entry name" value="CALCIUM-TRANSPORTING ATPASE 13, PLASMA MEMBRANE-TYPE-RELATED"/>
    <property type="match status" value="1"/>
</dbReference>
<dbReference type="PRINTS" id="PR00120">
    <property type="entry name" value="HATPASE"/>
</dbReference>
<dbReference type="GO" id="GO:0046872">
    <property type="term" value="F:metal ion binding"/>
    <property type="evidence" value="ECO:0007669"/>
    <property type="project" value="UniProtKB-KW"/>
</dbReference>
<keyword evidence="8 17" id="KW-0106">Calcium</keyword>
<dbReference type="InterPro" id="IPR008250">
    <property type="entry name" value="ATPase_P-typ_transduc_dom_A_sf"/>
</dbReference>
<evidence type="ECO:0000256" key="4">
    <source>
        <dbReference type="ARBA" id="ARBA00022568"/>
    </source>
</evidence>
<dbReference type="Pfam" id="PF00690">
    <property type="entry name" value="Cation_ATPase_N"/>
    <property type="match status" value="1"/>
</dbReference>
<dbReference type="SFLD" id="SFLDF00027">
    <property type="entry name" value="p-type_atpase"/>
    <property type="match status" value="1"/>
</dbReference>
<evidence type="ECO:0000256" key="16">
    <source>
        <dbReference type="ARBA" id="ARBA00048694"/>
    </source>
</evidence>
<dbReference type="GO" id="GO:0005886">
    <property type="term" value="C:plasma membrane"/>
    <property type="evidence" value="ECO:0007669"/>
    <property type="project" value="TreeGrafter"/>
</dbReference>
<gene>
    <name evidence="19" type="ORF">DCAR_0206157</name>
</gene>
<evidence type="ECO:0000256" key="12">
    <source>
        <dbReference type="ARBA" id="ARBA00022967"/>
    </source>
</evidence>
<evidence type="ECO:0000313" key="19">
    <source>
        <dbReference type="EMBL" id="WOG86938.1"/>
    </source>
</evidence>
<dbReference type="SUPFAM" id="SSF81665">
    <property type="entry name" value="Calcium ATPase, transmembrane domain M"/>
    <property type="match status" value="1"/>
</dbReference>
<evidence type="ECO:0000256" key="8">
    <source>
        <dbReference type="ARBA" id="ARBA00022837"/>
    </source>
</evidence>
<feature type="transmembrane region" description="Helical" evidence="17">
    <location>
        <begin position="838"/>
        <end position="859"/>
    </location>
</feature>
<dbReference type="SUPFAM" id="SSF56784">
    <property type="entry name" value="HAD-like"/>
    <property type="match status" value="1"/>
</dbReference>
<evidence type="ECO:0000256" key="5">
    <source>
        <dbReference type="ARBA" id="ARBA00022692"/>
    </source>
</evidence>
<evidence type="ECO:0000313" key="20">
    <source>
        <dbReference type="Proteomes" id="UP000077755"/>
    </source>
</evidence>
<dbReference type="Pfam" id="PF00689">
    <property type="entry name" value="Cation_ATPase_C"/>
    <property type="match status" value="1"/>
</dbReference>
<evidence type="ECO:0000259" key="18">
    <source>
        <dbReference type="SMART" id="SM00831"/>
    </source>
</evidence>
<evidence type="ECO:0000256" key="14">
    <source>
        <dbReference type="ARBA" id="ARBA00023065"/>
    </source>
</evidence>
<sequence>MDSLKKLKSVCMLSRNRWHLAYTAIYSLRAFWNPPKSSEPYSRIPTESYVNIDADQLLFPDINWSRLRHLANKKDLAHLNDLGGVRGLMSALITDEERGILADSEDISRRQEAFGINTYPRPPGKSLFSFVVEQVKDTTVIIILVCAVLVLVFGMIEYGAEGWYLGVSVFTSVLFVICISTIVNFKHDRLFSKLAMASNHNVQMEVVRNGMILHISVDDIVVGDVVCLNTGDPVPADGLLVEGHSLQIDEASMTGESDHVQVDVYENPFLRSGTQVVDGHAKFLVTSVGINTAWGEMMSSISHGSSEETPLQSRLNKLFSLIGKIGLGVSSLEFVILLVRYLTDDSEDEDGETKSKGVVGILAYALALIVVMIPEGLALAVTFTRSYSTKRMVAHQAVAKQISACETMGSVTAICTDKTGTLTMNKMEVEKFLLGQEFIEKDNYTSIASSVMEFFQQGVGLNTNGSVYKIDLASNLEFSGSPTEKALLSWGALELNMNFELLKRSCELVHVEAFNSEKKRSGILMKKNGDNTMHMHWKGAAEMIIAMCSHYYDSLGNLKAMEDAERKKLNQLVQGMAASSLRCIGFAHKEVYEHEIDDGEAELKENNYTLLGVVGIKDPCRPGVRRAMITGDNVFTAKTIAIECGILRPDQDTDGAVVEGEEFRNYTQAERIKKLDTICLMARSSPLDKLLLVKCLKQKGHVVAVTGDGTNDAPALKEADIGLSMGIQGTEVAKQSSDIIMLDDSFASVVAVLKLGRNVYTNIQKFLQFQLTINVANLVINFVVDISIGETPLTFVQLVWINFVMELLGALALAAEHPGKEILDMQPVSREEPMISNIMWRNLIAQALFQSIVFLTLQFGGKKIYKVDESIKVTMLFNIFVLCQVFNLFNARKLENKNIFEGIHKNKMFLGITGIIMLIQVVMVEFLNNFTGTKKLNLGKWGECIGIAILSWPIGILVKYIPVPHITIFEHSQDEEVGEELDKLGEELDDLGEDIDVLGEVLEGLIN</sequence>
<dbReference type="InterPro" id="IPR004014">
    <property type="entry name" value="ATPase_P-typ_cation-transptr_N"/>
</dbReference>
<keyword evidence="20" id="KW-1185">Reference proteome</keyword>
<evidence type="ECO:0000256" key="13">
    <source>
        <dbReference type="ARBA" id="ARBA00022989"/>
    </source>
</evidence>
<dbReference type="InterPro" id="IPR059000">
    <property type="entry name" value="ATPase_P-type_domA"/>
</dbReference>
<dbReference type="EMBL" id="CP093344">
    <property type="protein sequence ID" value="WOG86938.1"/>
    <property type="molecule type" value="Genomic_DNA"/>
</dbReference>
<dbReference type="Pfam" id="PF00122">
    <property type="entry name" value="E1-E2_ATPase"/>
    <property type="match status" value="1"/>
</dbReference>
<dbReference type="SUPFAM" id="SSF81660">
    <property type="entry name" value="Metal cation-transporting ATPase, ATP-binding domain N"/>
    <property type="match status" value="1"/>
</dbReference>
<accession>A0AAF1ALB8</accession>
<feature type="transmembrane region" description="Helical" evidence="17">
    <location>
        <begin position="871"/>
        <end position="889"/>
    </location>
</feature>
<dbReference type="Gene3D" id="2.70.150.10">
    <property type="entry name" value="Calcium-transporting ATPase, cytoplasmic transduction domain A"/>
    <property type="match status" value="1"/>
</dbReference>
<feature type="domain" description="Cation-transporting P-type ATPase N-terminal" evidence="18">
    <location>
        <begin position="81"/>
        <end position="155"/>
    </location>
</feature>